<comment type="caution">
    <text evidence="1">The sequence shown here is derived from an EMBL/GenBank/DDBJ whole genome shotgun (WGS) entry which is preliminary data.</text>
</comment>
<name>A0A6M0RUF7_9CYAN</name>
<evidence type="ECO:0000313" key="2">
    <source>
        <dbReference type="Proteomes" id="UP000481033"/>
    </source>
</evidence>
<organism evidence="1 2">
    <name type="scientific">Adonisia turfae CCMR0081</name>
    <dbReference type="NCBI Taxonomy" id="2292702"/>
    <lineage>
        <taxon>Bacteria</taxon>
        <taxon>Bacillati</taxon>
        <taxon>Cyanobacteriota</taxon>
        <taxon>Adonisia</taxon>
        <taxon>Adonisia turfae</taxon>
    </lineage>
</organism>
<evidence type="ECO:0008006" key="3">
    <source>
        <dbReference type="Google" id="ProtNLM"/>
    </source>
</evidence>
<keyword evidence="2" id="KW-1185">Reference proteome</keyword>
<sequence length="251" mass="26464">MAKAIINTVLGALVTSAVVISTTAQTVSAQGFVDNFAPENWELFNSSPAFPGIDNSKITIEGVPLAPFNGSVDFTNAPDSLTLLGSDQASILDEFGLACDTVQPNLLFLCDTSFTTVFVTVPETSIISFDWDYTTADTFGPAFDPFGFALGNFPPTSLKTDGVFTELIDRNGSATQSGSSLVKVAANQIFGFEIGTADNRGGRAQVTISNFQVMVKEPDIVDPPSVPEPTSGVAIAILTGLGLRLRHKSDN</sequence>
<proteinExistence type="predicted"/>
<dbReference type="Proteomes" id="UP000481033">
    <property type="component" value="Unassembled WGS sequence"/>
</dbReference>
<reference evidence="1 2" key="1">
    <citation type="journal article" date="2020" name="Microb. Ecol.">
        <title>Ecogenomics of the Marine Benthic Filamentous Cyanobacterium Adonisia.</title>
        <authorList>
            <person name="Walter J.M."/>
            <person name="Coutinho F.H."/>
            <person name="Leomil L."/>
            <person name="Hargreaves P.I."/>
            <person name="Campeao M.E."/>
            <person name="Vieira V.V."/>
            <person name="Silva B.S."/>
            <person name="Fistarol G.O."/>
            <person name="Salomon P.S."/>
            <person name="Sawabe T."/>
            <person name="Mino S."/>
            <person name="Hosokawa M."/>
            <person name="Miyashita H."/>
            <person name="Maruyama F."/>
            <person name="van Verk M.C."/>
            <person name="Dutilh B.E."/>
            <person name="Thompson C.C."/>
            <person name="Thompson F.L."/>
        </authorList>
    </citation>
    <scope>NUCLEOTIDE SEQUENCE [LARGE SCALE GENOMIC DNA]</scope>
    <source>
        <strain evidence="1 2">CCMR0081</strain>
    </source>
</reference>
<protein>
    <recommendedName>
        <fullName evidence="3">PEP-CTERM sorting domain-containing protein</fullName>
    </recommendedName>
</protein>
<dbReference type="AlphaFoldDB" id="A0A6M0RUF7"/>
<evidence type="ECO:0000313" key="1">
    <source>
        <dbReference type="EMBL" id="NEZ59520.1"/>
    </source>
</evidence>
<accession>A0A6M0RUF7</accession>
<dbReference type="EMBL" id="QXHD01000004">
    <property type="protein sequence ID" value="NEZ59520.1"/>
    <property type="molecule type" value="Genomic_DNA"/>
</dbReference>
<dbReference type="RefSeq" id="WP_163702487.1">
    <property type="nucleotide sequence ID" value="NZ_QXHD01000004.1"/>
</dbReference>
<gene>
    <name evidence="1" type="ORF">DXZ20_28525</name>
</gene>